<dbReference type="InterPro" id="IPR051057">
    <property type="entry name" value="PI-PLC_domain"/>
</dbReference>
<organism evidence="2 3">
    <name type="scientific">Polychaeton citri CBS 116435</name>
    <dbReference type="NCBI Taxonomy" id="1314669"/>
    <lineage>
        <taxon>Eukaryota</taxon>
        <taxon>Fungi</taxon>
        <taxon>Dikarya</taxon>
        <taxon>Ascomycota</taxon>
        <taxon>Pezizomycotina</taxon>
        <taxon>Dothideomycetes</taxon>
        <taxon>Dothideomycetidae</taxon>
        <taxon>Capnodiales</taxon>
        <taxon>Capnodiaceae</taxon>
        <taxon>Polychaeton</taxon>
    </lineage>
</organism>
<keyword evidence="1" id="KW-0732">Signal</keyword>
<sequence>MRAFLAAPTLSTLAAAWPALLPRQTACNGNAAYCSRRYSSVSLIGTHDSAFVGSLIDPTVNQGVGISDQLDAGIRFLQSQTHKDGDTLKMCHTSCDLQDAGPVADYLATVKTWLDGHPSDVVTILLTNGDNADVSEFGSVLDASGLKDYAFVPPSSPNALAYDDWPNLEEMISDNKRLVFFLDYGADTTKVPYILDEFAYFWETHYDVTDENFSDCSIDRPPNSSPDGRMSIVNHFLDTEVFGTGVLIPDNTKDYRTNAATGAGSIGAQADLCKRLYDGKTVNVVLVDRFDMGDVFTAQDALNGV</sequence>
<protein>
    <submittedName>
        <fullName evidence="2">PLC-like phosphodiesterase</fullName>
    </submittedName>
</protein>
<dbReference type="SUPFAM" id="SSF51695">
    <property type="entry name" value="PLC-like phosphodiesterases"/>
    <property type="match status" value="1"/>
</dbReference>
<name>A0A9P4URH7_9PEZI</name>
<feature type="chain" id="PRO_5040417169" evidence="1">
    <location>
        <begin position="17"/>
        <end position="305"/>
    </location>
</feature>
<dbReference type="InterPro" id="IPR017946">
    <property type="entry name" value="PLC-like_Pdiesterase_TIM-brl"/>
</dbReference>
<keyword evidence="3" id="KW-1185">Reference proteome</keyword>
<evidence type="ECO:0000313" key="3">
    <source>
        <dbReference type="Proteomes" id="UP000799441"/>
    </source>
</evidence>
<dbReference type="Gene3D" id="3.20.20.190">
    <property type="entry name" value="Phosphatidylinositol (PI) phosphodiesterase"/>
    <property type="match status" value="1"/>
</dbReference>
<dbReference type="PANTHER" id="PTHR13593:SF146">
    <property type="entry name" value="PLC-LIKE PHOSPHODIESTERASE"/>
    <property type="match status" value="1"/>
</dbReference>
<evidence type="ECO:0000256" key="1">
    <source>
        <dbReference type="SAM" id="SignalP"/>
    </source>
</evidence>
<dbReference type="OrthoDB" id="7984201at2759"/>
<dbReference type="GO" id="GO:0008081">
    <property type="term" value="F:phosphoric diester hydrolase activity"/>
    <property type="evidence" value="ECO:0007669"/>
    <property type="project" value="InterPro"/>
</dbReference>
<dbReference type="PANTHER" id="PTHR13593">
    <property type="match status" value="1"/>
</dbReference>
<dbReference type="EMBL" id="MU003780">
    <property type="protein sequence ID" value="KAF2722818.1"/>
    <property type="molecule type" value="Genomic_DNA"/>
</dbReference>
<dbReference type="GO" id="GO:0006629">
    <property type="term" value="P:lipid metabolic process"/>
    <property type="evidence" value="ECO:0007669"/>
    <property type="project" value="InterPro"/>
</dbReference>
<accession>A0A9P4URH7</accession>
<dbReference type="AlphaFoldDB" id="A0A9P4URH7"/>
<comment type="caution">
    <text evidence="2">The sequence shown here is derived from an EMBL/GenBank/DDBJ whole genome shotgun (WGS) entry which is preliminary data.</text>
</comment>
<feature type="signal peptide" evidence="1">
    <location>
        <begin position="1"/>
        <end position="16"/>
    </location>
</feature>
<proteinExistence type="predicted"/>
<gene>
    <name evidence="2" type="ORF">K431DRAFT_293159</name>
</gene>
<evidence type="ECO:0000313" key="2">
    <source>
        <dbReference type="EMBL" id="KAF2722818.1"/>
    </source>
</evidence>
<dbReference type="Pfam" id="PF26146">
    <property type="entry name" value="PI-PLC_X"/>
    <property type="match status" value="1"/>
</dbReference>
<dbReference type="Proteomes" id="UP000799441">
    <property type="component" value="Unassembled WGS sequence"/>
</dbReference>
<reference evidence="2" key="1">
    <citation type="journal article" date="2020" name="Stud. Mycol.">
        <title>101 Dothideomycetes genomes: a test case for predicting lifestyles and emergence of pathogens.</title>
        <authorList>
            <person name="Haridas S."/>
            <person name="Albert R."/>
            <person name="Binder M."/>
            <person name="Bloem J."/>
            <person name="Labutti K."/>
            <person name="Salamov A."/>
            <person name="Andreopoulos B."/>
            <person name="Baker S."/>
            <person name="Barry K."/>
            <person name="Bills G."/>
            <person name="Bluhm B."/>
            <person name="Cannon C."/>
            <person name="Castanera R."/>
            <person name="Culley D."/>
            <person name="Daum C."/>
            <person name="Ezra D."/>
            <person name="Gonzalez J."/>
            <person name="Henrissat B."/>
            <person name="Kuo A."/>
            <person name="Liang C."/>
            <person name="Lipzen A."/>
            <person name="Lutzoni F."/>
            <person name="Magnuson J."/>
            <person name="Mondo S."/>
            <person name="Nolan M."/>
            <person name="Ohm R."/>
            <person name="Pangilinan J."/>
            <person name="Park H.-J."/>
            <person name="Ramirez L."/>
            <person name="Alfaro M."/>
            <person name="Sun H."/>
            <person name="Tritt A."/>
            <person name="Yoshinaga Y."/>
            <person name="Zwiers L.-H."/>
            <person name="Turgeon B."/>
            <person name="Goodwin S."/>
            <person name="Spatafora J."/>
            <person name="Crous P."/>
            <person name="Grigoriev I."/>
        </authorList>
    </citation>
    <scope>NUCLEOTIDE SEQUENCE</scope>
    <source>
        <strain evidence="2">CBS 116435</strain>
    </source>
</reference>